<sequence>MNYIMPNSSARGHPRRPSIDEKLWPLGLHIRTRHSVRGRGSRSRRYLPRDTGWREFKAWGDRQAYQRDATRLVVR</sequence>
<dbReference type="EMBL" id="CP036262">
    <property type="protein sequence ID" value="QDS94071.1"/>
    <property type="molecule type" value="Genomic_DNA"/>
</dbReference>
<evidence type="ECO:0000313" key="1">
    <source>
        <dbReference type="EMBL" id="QDS94071.1"/>
    </source>
</evidence>
<protein>
    <submittedName>
        <fullName evidence="1">Uncharacterized protein</fullName>
    </submittedName>
</protein>
<evidence type="ECO:0000313" key="2">
    <source>
        <dbReference type="Proteomes" id="UP000320672"/>
    </source>
</evidence>
<reference evidence="1 2" key="1">
    <citation type="submission" date="2019-02" db="EMBL/GenBank/DDBJ databases">
        <title>Deep-cultivation of Planctomycetes and their phenomic and genomic characterization uncovers novel biology.</title>
        <authorList>
            <person name="Wiegand S."/>
            <person name="Jogler M."/>
            <person name="Boedeker C."/>
            <person name="Pinto D."/>
            <person name="Vollmers J."/>
            <person name="Rivas-Marin E."/>
            <person name="Kohn T."/>
            <person name="Peeters S.H."/>
            <person name="Heuer A."/>
            <person name="Rast P."/>
            <person name="Oberbeckmann S."/>
            <person name="Bunk B."/>
            <person name="Jeske O."/>
            <person name="Meyerdierks A."/>
            <person name="Storesund J.E."/>
            <person name="Kallscheuer N."/>
            <person name="Luecker S."/>
            <person name="Lage O.M."/>
            <person name="Pohl T."/>
            <person name="Merkel B.J."/>
            <person name="Hornburger P."/>
            <person name="Mueller R.-W."/>
            <person name="Bruemmer F."/>
            <person name="Labrenz M."/>
            <person name="Spormann A.M."/>
            <person name="Op den Camp H."/>
            <person name="Overmann J."/>
            <person name="Amann R."/>
            <person name="Jetten M.S.M."/>
            <person name="Mascher T."/>
            <person name="Medema M.H."/>
            <person name="Devos D.P."/>
            <person name="Kaster A.-K."/>
            <person name="Ovreas L."/>
            <person name="Rohde M."/>
            <person name="Galperin M.Y."/>
            <person name="Jogler C."/>
        </authorList>
    </citation>
    <scope>NUCLEOTIDE SEQUENCE [LARGE SCALE GENOMIC DNA]</scope>
    <source>
        <strain evidence="1 2">FF011L</strain>
    </source>
</reference>
<dbReference type="AlphaFoldDB" id="A0A517MGR6"/>
<organism evidence="1 2">
    <name type="scientific">Roseimaritima multifibrata</name>
    <dbReference type="NCBI Taxonomy" id="1930274"/>
    <lineage>
        <taxon>Bacteria</taxon>
        <taxon>Pseudomonadati</taxon>
        <taxon>Planctomycetota</taxon>
        <taxon>Planctomycetia</taxon>
        <taxon>Pirellulales</taxon>
        <taxon>Pirellulaceae</taxon>
        <taxon>Roseimaritima</taxon>
    </lineage>
</organism>
<keyword evidence="2" id="KW-1185">Reference proteome</keyword>
<gene>
    <name evidence="1" type="ORF">FF011L_28490</name>
</gene>
<proteinExistence type="predicted"/>
<accession>A0A517MGR6</accession>
<dbReference type="KEGG" id="rml:FF011L_28490"/>
<name>A0A517MGR6_9BACT</name>
<dbReference type="Proteomes" id="UP000320672">
    <property type="component" value="Chromosome"/>
</dbReference>